<dbReference type="InterPro" id="IPR027417">
    <property type="entry name" value="P-loop_NTPase"/>
</dbReference>
<dbReference type="PANTHER" id="PTHR40690:SF1">
    <property type="entry name" value="DUF1611 DOMAIN-CONTAINING PROTEIN"/>
    <property type="match status" value="1"/>
</dbReference>
<gene>
    <name evidence="2" type="ORF">MHHB_P0335</name>
</gene>
<dbReference type="InterPro" id="IPR011669">
    <property type="entry name" value="DgcN-like"/>
</dbReference>
<dbReference type="AlphaFoldDB" id="A0A401HPF2"/>
<dbReference type="Gene3D" id="3.40.50.300">
    <property type="entry name" value="P-loop containing nucleotide triphosphate hydrolases"/>
    <property type="match status" value="1"/>
</dbReference>
<accession>A0A401HPF2</accession>
<dbReference type="Proteomes" id="UP000290527">
    <property type="component" value="Unassembled WGS sequence"/>
</dbReference>
<dbReference type="SUPFAM" id="SSF52540">
    <property type="entry name" value="P-loop containing nucleoside triphosphate hydrolases"/>
    <property type="match status" value="1"/>
</dbReference>
<dbReference type="EMBL" id="BFAX01000002">
    <property type="protein sequence ID" value="GBF36110.1"/>
    <property type="molecule type" value="Genomic_DNA"/>
</dbReference>
<proteinExistence type="predicted"/>
<dbReference type="InterPro" id="IPR035086">
    <property type="entry name" value="DgcN-like_C"/>
</dbReference>
<comment type="caution">
    <text evidence="2">The sequence shown here is derived from an EMBL/GenBank/DDBJ whole genome shotgun (WGS) entry which is preliminary data.</text>
</comment>
<sequence length="328" mass="37660">MIGKIYRDVMIVRSAKLSHKNKVSEGLERFSNIKIVGYHFEDEKYLEEDYDTFIWTKEILEPSEIKTWEETILKEMEKGKNIYNMARLYRIADNHRLVFTAEEYGIEYFDSSDPQAFQRYIYYAKLGLEKIRGKVITVMGTGRKSGKFTTSLILKRELGRYFEVGGVGTEPHSKLCNMEEMVIPQVIPLCHVASTIFGAIKKVDLKDKDVILVSSQTGIFSDPLEVGTGRGGGVVSLSILYGSKPDYIILASNTLNVEEIERHIKVLEMLSNKKVIGITINGRRFKNLGENYREILDKISKRLNIPVVDVVKRTYLEEFIDEYICNIL</sequence>
<name>A0A401HPF2_9EURY</name>
<organism evidence="2 3">
    <name type="scientific">Methanofervidicoccus abyssi</name>
    <dbReference type="NCBI Taxonomy" id="2082189"/>
    <lineage>
        <taxon>Archaea</taxon>
        <taxon>Methanobacteriati</taxon>
        <taxon>Methanobacteriota</taxon>
        <taxon>Methanomada group</taxon>
        <taxon>Methanococci</taxon>
        <taxon>Methanococcales</taxon>
        <taxon>Methanofervidicoccus</taxon>
    </lineage>
</organism>
<keyword evidence="3" id="KW-1185">Reference proteome</keyword>
<reference evidence="2 3" key="1">
    <citation type="journal article" date="2019" name="Int. J. Syst. Evol. Microbiol.">
        <title>Methanofervidicoccus abyssi gen. nov., sp. nov., a hydrogenotrophic methanogen, isolated from a hydrothermal vent chimney in the Mid-Cayman Spreading Center, the Caribbean Sea.</title>
        <authorList>
            <person name="Sakai S."/>
            <person name="Takaki Y."/>
            <person name="Miyazaki M."/>
            <person name="Ogawara M."/>
            <person name="Yanagawa K."/>
            <person name="Miyazaki J."/>
            <person name="Takai K."/>
        </authorList>
    </citation>
    <scope>NUCLEOTIDE SEQUENCE [LARGE SCALE GENOMIC DNA]</scope>
    <source>
        <strain evidence="2 3">HHB</strain>
    </source>
</reference>
<protein>
    <recommendedName>
        <fullName evidence="1">D-glutamate N-acetyltransferase-like C-terminal domain-containing protein</fullName>
    </recommendedName>
</protein>
<evidence type="ECO:0000259" key="1">
    <source>
        <dbReference type="Pfam" id="PF07755"/>
    </source>
</evidence>
<dbReference type="Pfam" id="PF07755">
    <property type="entry name" value="DUF1611"/>
    <property type="match status" value="1"/>
</dbReference>
<feature type="domain" description="D-glutamate N-acetyltransferase-like C-terminal" evidence="1">
    <location>
        <begin position="130"/>
        <end position="313"/>
    </location>
</feature>
<dbReference type="PANTHER" id="PTHR40690">
    <property type="entry name" value="GLL3100 PROTEIN"/>
    <property type="match status" value="1"/>
</dbReference>
<evidence type="ECO:0000313" key="2">
    <source>
        <dbReference type="EMBL" id="GBF36110.1"/>
    </source>
</evidence>
<evidence type="ECO:0000313" key="3">
    <source>
        <dbReference type="Proteomes" id="UP000290527"/>
    </source>
</evidence>